<dbReference type="EMBL" id="SOEC01000029">
    <property type="protein sequence ID" value="TDX22482.1"/>
    <property type="molecule type" value="Genomic_DNA"/>
</dbReference>
<comment type="caution">
    <text evidence="1">The sequence shown here is derived from an EMBL/GenBank/DDBJ whole genome shotgun (WGS) entry which is preliminary data.</text>
</comment>
<evidence type="ECO:0000313" key="1">
    <source>
        <dbReference type="EMBL" id="TDX22482.1"/>
    </source>
</evidence>
<dbReference type="Proteomes" id="UP000294489">
    <property type="component" value="Unassembled WGS sequence"/>
</dbReference>
<organism evidence="1 2">
    <name type="scientific">Modicisalibacter xianhensis</name>
    <dbReference type="NCBI Taxonomy" id="442341"/>
    <lineage>
        <taxon>Bacteria</taxon>
        <taxon>Pseudomonadati</taxon>
        <taxon>Pseudomonadota</taxon>
        <taxon>Gammaproteobacteria</taxon>
        <taxon>Oceanospirillales</taxon>
        <taxon>Halomonadaceae</taxon>
        <taxon>Modicisalibacter</taxon>
    </lineage>
</organism>
<reference evidence="1 2" key="1">
    <citation type="submission" date="2019-03" db="EMBL/GenBank/DDBJ databases">
        <title>Freshwater and sediment microbial communities from various areas in North America, analyzing microbe dynamics in response to fracking.</title>
        <authorList>
            <person name="Lamendella R."/>
        </authorList>
    </citation>
    <scope>NUCLEOTIDE SEQUENCE [LARGE SCALE GENOMIC DNA]</scope>
    <source>
        <strain evidence="1 2">6_TX</strain>
    </source>
</reference>
<accession>A0A4R8FB50</accession>
<proteinExistence type="predicted"/>
<name>A0A4R8FB50_9GAMM</name>
<gene>
    <name evidence="1" type="ORF">DFO67_12915</name>
</gene>
<protein>
    <submittedName>
        <fullName evidence="1">Uncharacterized protein</fullName>
    </submittedName>
</protein>
<evidence type="ECO:0000313" key="2">
    <source>
        <dbReference type="Proteomes" id="UP000294489"/>
    </source>
</evidence>
<dbReference type="AlphaFoldDB" id="A0A4R8FB50"/>
<sequence>MPAWRAIGHGWHAIGPVGVPSYIPMGELFELVVYLLRKYWSSQQIARTHEGYVFLTTLSAKPLTKPSTARSM</sequence>